<dbReference type="GO" id="GO:0016020">
    <property type="term" value="C:membrane"/>
    <property type="evidence" value="ECO:0007669"/>
    <property type="project" value="InterPro"/>
</dbReference>
<feature type="transmembrane region" description="Helical" evidence="2">
    <location>
        <begin position="317"/>
        <end position="340"/>
    </location>
</feature>
<keyword evidence="5" id="KW-1185">Reference proteome</keyword>
<dbReference type="SMART" id="SM00331">
    <property type="entry name" value="PP2C_SIG"/>
    <property type="match status" value="1"/>
</dbReference>
<protein>
    <submittedName>
        <fullName evidence="4">Histidine kinase</fullName>
    </submittedName>
</protein>
<dbReference type="Pfam" id="PF07228">
    <property type="entry name" value="SpoIIE"/>
    <property type="match status" value="1"/>
</dbReference>
<proteinExistence type="predicted"/>
<dbReference type="GO" id="GO:0007165">
    <property type="term" value="P:signal transduction"/>
    <property type="evidence" value="ECO:0007669"/>
    <property type="project" value="InterPro"/>
</dbReference>
<evidence type="ECO:0000259" key="3">
    <source>
        <dbReference type="PROSITE" id="PS50885"/>
    </source>
</evidence>
<dbReference type="SMART" id="SM00304">
    <property type="entry name" value="HAMP"/>
    <property type="match status" value="1"/>
</dbReference>
<accession>A0A2N3Q204</accession>
<dbReference type="InterPro" id="IPR003660">
    <property type="entry name" value="HAMP_dom"/>
</dbReference>
<name>A0A2N3Q204_9PROT</name>
<dbReference type="PANTHER" id="PTHR43156:SF9">
    <property type="entry name" value="HAMP DOMAIN-CONTAINING PROTEIN"/>
    <property type="match status" value="1"/>
</dbReference>
<organism evidence="4 5">
    <name type="scientific">Telmatospirillum siberiense</name>
    <dbReference type="NCBI Taxonomy" id="382514"/>
    <lineage>
        <taxon>Bacteria</taxon>
        <taxon>Pseudomonadati</taxon>
        <taxon>Pseudomonadota</taxon>
        <taxon>Alphaproteobacteria</taxon>
        <taxon>Rhodospirillales</taxon>
        <taxon>Rhodospirillaceae</taxon>
        <taxon>Telmatospirillum</taxon>
    </lineage>
</organism>
<keyword evidence="4" id="KW-0808">Transferase</keyword>
<dbReference type="SUPFAM" id="SSF158472">
    <property type="entry name" value="HAMP domain-like"/>
    <property type="match status" value="1"/>
</dbReference>
<feature type="domain" description="HAMP" evidence="3">
    <location>
        <begin position="342"/>
        <end position="394"/>
    </location>
</feature>
<keyword evidence="2" id="KW-0812">Transmembrane</keyword>
<dbReference type="NCBIfam" id="NF038263">
    <property type="entry name" value="prot_phos_SiaA"/>
    <property type="match status" value="1"/>
</dbReference>
<reference evidence="5" key="1">
    <citation type="submission" date="2017-12" db="EMBL/GenBank/DDBJ databases">
        <title>Draft genome sequence of Telmatospirillum siberiense 26-4b1T, an acidotolerant peatland alphaproteobacterium potentially involved in sulfur cycling.</title>
        <authorList>
            <person name="Hausmann B."/>
            <person name="Pjevac P."/>
            <person name="Schreck K."/>
            <person name="Herbold C.W."/>
            <person name="Daims H."/>
            <person name="Wagner M."/>
            <person name="Pester M."/>
            <person name="Loy A."/>
        </authorList>
    </citation>
    <scope>NUCLEOTIDE SEQUENCE [LARGE SCALE GENOMIC DNA]</scope>
    <source>
        <strain evidence="5">26-4b1</strain>
    </source>
</reference>
<dbReference type="InterPro" id="IPR036457">
    <property type="entry name" value="PPM-type-like_dom_sf"/>
</dbReference>
<keyword evidence="2" id="KW-1133">Transmembrane helix</keyword>
<dbReference type="Gene3D" id="3.60.40.10">
    <property type="entry name" value="PPM-type phosphatase domain"/>
    <property type="match status" value="1"/>
</dbReference>
<dbReference type="EMBL" id="PIUM01000001">
    <property type="protein sequence ID" value="PKU26684.1"/>
    <property type="molecule type" value="Genomic_DNA"/>
</dbReference>
<dbReference type="Gene3D" id="6.10.340.10">
    <property type="match status" value="1"/>
</dbReference>
<keyword evidence="1" id="KW-0378">Hydrolase</keyword>
<evidence type="ECO:0000313" key="4">
    <source>
        <dbReference type="EMBL" id="PKU26684.1"/>
    </source>
</evidence>
<evidence type="ECO:0000313" key="5">
    <source>
        <dbReference type="Proteomes" id="UP000233293"/>
    </source>
</evidence>
<keyword evidence="2" id="KW-0472">Membrane</keyword>
<dbReference type="PANTHER" id="PTHR43156">
    <property type="entry name" value="STAGE II SPORULATION PROTEIN E-RELATED"/>
    <property type="match status" value="1"/>
</dbReference>
<dbReference type="InterPro" id="IPR001932">
    <property type="entry name" value="PPM-type_phosphatase-like_dom"/>
</dbReference>
<dbReference type="OrthoDB" id="5496380at2"/>
<dbReference type="InterPro" id="IPR052016">
    <property type="entry name" value="Bact_Sigma-Reg"/>
</dbReference>
<dbReference type="CDD" id="cd06225">
    <property type="entry name" value="HAMP"/>
    <property type="match status" value="1"/>
</dbReference>
<evidence type="ECO:0000256" key="1">
    <source>
        <dbReference type="ARBA" id="ARBA00022801"/>
    </source>
</evidence>
<dbReference type="Pfam" id="PF00672">
    <property type="entry name" value="HAMP"/>
    <property type="match status" value="1"/>
</dbReference>
<sequence>MGIPAIAAWRLGLRGKSMLALLSACLIALLPATLMGRQALNGIREGIGMAYARNLNELSSQKILAPVSRELALSLRLADSEFVRQWMGDEGNEQKRRLLFTEMDGYRRAFRDHSWFLVVDSSLNHYFGDAGQSGQTPVETLKAGEKKDAWYFASMRKIDSFNINADTDVAVNQTKLWFNVVVKDGDRKIGLAGTGLDLTSFIADFLASDAAGVTPMIIDRKGVIQAHRDTSLIVMNGGSGAENAAPTLLTLIGDVVSRHALQKAMQTAEQQAGHPTTAWVVLDGKRQLIVDSFIPELQWHVLTAVDLDAARFLDTGWIAPAVVAVGLLLTLLLIGFSYAVDVLVLRPLHRLQSSARAMAAGHYDVALPTGSTDEIGELSQAFAIMADRVKRYTEELERKVLERTAALEATHREMATAHKKLGDSIDYASLIQRAILPDRQMLRLLGPHHCIFWQPRDTVGGDFYVFREDDANCLLGVVDCAGHGVPGALMTMLARAAIDHALSEVGPRSPAAVLSRTDASMRAMIEDGQMAKAVATNMDAGLVYIDRSGRRLLFAGAKISLYWSDGETVEEVTGNRRALGERKPGTYADRDLPLIPDRTYYLTTDGFLDQAGGEHGFGFGKSRFIAMIRHHAKLDLALQKLAIAETLARYQDGHPQRDDITVLSFRFDDAPGNTKT</sequence>
<dbReference type="GO" id="GO:0016301">
    <property type="term" value="F:kinase activity"/>
    <property type="evidence" value="ECO:0007669"/>
    <property type="project" value="UniProtKB-KW"/>
</dbReference>
<comment type="caution">
    <text evidence="4">The sequence shown here is derived from an EMBL/GenBank/DDBJ whole genome shotgun (WGS) entry which is preliminary data.</text>
</comment>
<evidence type="ECO:0000256" key="2">
    <source>
        <dbReference type="SAM" id="Phobius"/>
    </source>
</evidence>
<keyword evidence="4" id="KW-0418">Kinase</keyword>
<dbReference type="PROSITE" id="PS50885">
    <property type="entry name" value="HAMP"/>
    <property type="match status" value="1"/>
</dbReference>
<gene>
    <name evidence="4" type="ORF">CWS72_01960</name>
</gene>
<dbReference type="Proteomes" id="UP000233293">
    <property type="component" value="Unassembled WGS sequence"/>
</dbReference>
<dbReference type="GO" id="GO:0016791">
    <property type="term" value="F:phosphatase activity"/>
    <property type="evidence" value="ECO:0007669"/>
    <property type="project" value="TreeGrafter"/>
</dbReference>
<dbReference type="AlphaFoldDB" id="A0A2N3Q204"/>